<evidence type="ECO:0000256" key="1">
    <source>
        <dbReference type="SAM" id="Phobius"/>
    </source>
</evidence>
<evidence type="ECO:0000313" key="3">
    <source>
        <dbReference type="Proteomes" id="UP001146067"/>
    </source>
</evidence>
<keyword evidence="1" id="KW-0472">Membrane</keyword>
<dbReference type="EMBL" id="JAPZVP010000017">
    <property type="protein sequence ID" value="MDA1361811.1"/>
    <property type="molecule type" value="Genomic_DNA"/>
</dbReference>
<organism evidence="2 3">
    <name type="scientific">Glycomyces luteolus</name>
    <dbReference type="NCBI Taxonomy" id="2670330"/>
    <lineage>
        <taxon>Bacteria</taxon>
        <taxon>Bacillati</taxon>
        <taxon>Actinomycetota</taxon>
        <taxon>Actinomycetes</taxon>
        <taxon>Glycomycetales</taxon>
        <taxon>Glycomycetaceae</taxon>
        <taxon>Glycomyces</taxon>
    </lineage>
</organism>
<keyword evidence="1" id="KW-0812">Transmembrane</keyword>
<comment type="caution">
    <text evidence="2">The sequence shown here is derived from an EMBL/GenBank/DDBJ whole genome shotgun (WGS) entry which is preliminary data.</text>
</comment>
<protein>
    <recommendedName>
        <fullName evidence="4">Camelysin metallo-endopeptidase</fullName>
    </recommendedName>
</protein>
<evidence type="ECO:0000313" key="2">
    <source>
        <dbReference type="EMBL" id="MDA1361811.1"/>
    </source>
</evidence>
<feature type="transmembrane region" description="Helical" evidence="1">
    <location>
        <begin position="18"/>
        <end position="37"/>
    </location>
</feature>
<dbReference type="RefSeq" id="WP_270111845.1">
    <property type="nucleotide sequence ID" value="NZ_JAPZVP010000017.1"/>
</dbReference>
<evidence type="ECO:0008006" key="4">
    <source>
        <dbReference type="Google" id="ProtNLM"/>
    </source>
</evidence>
<proteinExistence type="predicted"/>
<accession>A0A9X3SRU5</accession>
<reference evidence="2" key="1">
    <citation type="submission" date="2022-12" db="EMBL/GenBank/DDBJ databases">
        <title>Gycomyces niveus sp.nov.,a novel actinomycete isolated from soil in Shouguan.</title>
        <authorList>
            <person name="Yang X."/>
        </authorList>
    </citation>
    <scope>NUCLEOTIDE SEQUENCE</scope>
    <source>
        <strain evidence="2">NEAU-A15</strain>
    </source>
</reference>
<sequence>MAHFAEEVEPRRQAGGKVWFIGILVAVAVLVAAWLVYRASTAAFSDQAQVGGGVETAGAPDIAAEITQGGTSSTAFDLAGLTPGDSKTVVVKASNVGSVPFDLKLYSSGLSDDSGGYLSEQLDLTISSTGAASAVTTTLAEFGSATDWASGLMEDSMAASASIDYTFEFTLNSGATNDAAGKNASITLVWEAQTTS</sequence>
<keyword evidence="3" id="KW-1185">Reference proteome</keyword>
<gene>
    <name evidence="2" type="ORF">O1R50_19440</name>
</gene>
<dbReference type="Proteomes" id="UP001146067">
    <property type="component" value="Unassembled WGS sequence"/>
</dbReference>
<keyword evidence="1" id="KW-1133">Transmembrane helix</keyword>
<dbReference type="AlphaFoldDB" id="A0A9X3SRU5"/>
<name>A0A9X3SRU5_9ACTN</name>